<dbReference type="Gene3D" id="3.40.630.10">
    <property type="entry name" value="Zn peptidases"/>
    <property type="match status" value="1"/>
</dbReference>
<evidence type="ECO:0000313" key="3">
    <source>
        <dbReference type="Proteomes" id="UP000198598"/>
    </source>
</evidence>
<organism evidence="2 3">
    <name type="scientific">Spirosoma endophyticum</name>
    <dbReference type="NCBI Taxonomy" id="662367"/>
    <lineage>
        <taxon>Bacteria</taxon>
        <taxon>Pseudomonadati</taxon>
        <taxon>Bacteroidota</taxon>
        <taxon>Cytophagia</taxon>
        <taxon>Cytophagales</taxon>
        <taxon>Cytophagaceae</taxon>
        <taxon>Spirosoma</taxon>
    </lineage>
</organism>
<keyword evidence="2" id="KW-0645">Protease</keyword>
<feature type="domain" description="Peptidase M14" evidence="1">
    <location>
        <begin position="79"/>
        <end position="174"/>
    </location>
</feature>
<dbReference type="Proteomes" id="UP000198598">
    <property type="component" value="Unassembled WGS sequence"/>
</dbReference>
<dbReference type="GO" id="GO:0006508">
    <property type="term" value="P:proteolysis"/>
    <property type="evidence" value="ECO:0007669"/>
    <property type="project" value="InterPro"/>
</dbReference>
<proteinExistence type="predicted"/>
<name>A0A1I1P197_9BACT</name>
<reference evidence="2 3" key="1">
    <citation type="submission" date="2016-10" db="EMBL/GenBank/DDBJ databases">
        <authorList>
            <person name="de Groot N.N."/>
        </authorList>
    </citation>
    <scope>NUCLEOTIDE SEQUENCE [LARGE SCALE GENOMIC DNA]</scope>
    <source>
        <strain evidence="2 3">DSM 26130</strain>
    </source>
</reference>
<accession>A0A1I1P197</accession>
<evidence type="ECO:0000313" key="2">
    <source>
        <dbReference type="EMBL" id="SFD03701.1"/>
    </source>
</evidence>
<keyword evidence="2" id="KW-0378">Hydrolase</keyword>
<sequence length="502" mass="56622">MRRILDNPKEHLLKPDRLIRQTRLFLFSLFMMSTSSQAQDVARRLYDAHETFKEKALTHRRFKHADMVPLLKSLTGPLSVSQVSESLEKRAIYQVKAGTGATKVLLWSQMHGDEATATMAMFDIFNFLRAENDGFDALRQAILSKTTLYFVPMLNPDGAERFQRRTATDIDMNRDALRLQTPEGSLLKNLQQILQPLVGFNLHDQNPRYSVGKTGKQAVVSFLATAYDEDRNVNDVRQRSMQLIVGMNRVLQQFVPGQIARYDDEFEPRAFGDNIQKWGTTLILIESGGFKGDSEKMAIRRLNFVAILTALQAIADVSYKQEDIAGYQAIPENGRALFDVLIRNATIMREGRPVLVDVGINYNEVNDKAAKTFQYKSIIDDIGDLSTFYGLEEIDATGLTLTPAYVYPDTLDSITELAKLDLPALRRDGIVAFKVQKAPKETFPGQAVHVVNEGELPALPLQLEQIPTFLLKKGNQIQYRFVNGFWKDDKSTIGGHQNGVID</sequence>
<dbReference type="GO" id="GO:0008270">
    <property type="term" value="F:zinc ion binding"/>
    <property type="evidence" value="ECO:0007669"/>
    <property type="project" value="InterPro"/>
</dbReference>
<gene>
    <name evidence="2" type="ORF">SAMN05216167_10371</name>
</gene>
<dbReference type="GO" id="GO:0004181">
    <property type="term" value="F:metallocarboxypeptidase activity"/>
    <property type="evidence" value="ECO:0007669"/>
    <property type="project" value="InterPro"/>
</dbReference>
<dbReference type="InterPro" id="IPR000834">
    <property type="entry name" value="Peptidase_M14"/>
</dbReference>
<evidence type="ECO:0000259" key="1">
    <source>
        <dbReference type="Pfam" id="PF00246"/>
    </source>
</evidence>
<keyword evidence="2" id="KW-0121">Carboxypeptidase</keyword>
<dbReference type="AlphaFoldDB" id="A0A1I1P197"/>
<dbReference type="SUPFAM" id="SSF53187">
    <property type="entry name" value="Zn-dependent exopeptidases"/>
    <property type="match status" value="1"/>
</dbReference>
<dbReference type="STRING" id="662367.SAMN05216167_10371"/>
<protein>
    <submittedName>
        <fullName evidence="2">Zinc carboxypeptidase</fullName>
    </submittedName>
</protein>
<dbReference type="EMBL" id="FOLQ01000003">
    <property type="protein sequence ID" value="SFD03701.1"/>
    <property type="molecule type" value="Genomic_DNA"/>
</dbReference>
<dbReference type="Pfam" id="PF00246">
    <property type="entry name" value="Peptidase_M14"/>
    <property type="match status" value="1"/>
</dbReference>
<keyword evidence="3" id="KW-1185">Reference proteome</keyword>